<reference evidence="1" key="2">
    <citation type="submission" date="2012-12" db="EMBL/GenBank/DDBJ databases">
        <authorList>
            <consortium name="WormBase Consortium"/>
            <person name="Ghedin E."/>
            <person name="Paulini M."/>
        </authorList>
    </citation>
    <scope>NUCLEOTIDE SEQUENCE</scope>
    <source>
        <strain evidence="1">FR3</strain>
    </source>
</reference>
<proteinExistence type="predicted"/>
<evidence type="ECO:0000313" key="1">
    <source>
        <dbReference type="EMBL" id="CDQ00205.1"/>
    </source>
</evidence>
<dbReference type="EMBL" id="LN857013">
    <property type="protein sequence ID" value="CDQ00205.1"/>
    <property type="molecule type" value="Genomic_DNA"/>
</dbReference>
<name>A0A1I9G243_BRUMA</name>
<organism evidence="1">
    <name type="scientific">Brugia malayi</name>
    <name type="common">Filarial nematode worm</name>
    <dbReference type="NCBI Taxonomy" id="6279"/>
    <lineage>
        <taxon>Eukaryota</taxon>
        <taxon>Metazoa</taxon>
        <taxon>Ecdysozoa</taxon>
        <taxon>Nematoda</taxon>
        <taxon>Chromadorea</taxon>
        <taxon>Rhabditida</taxon>
        <taxon>Spirurina</taxon>
        <taxon>Spiruromorpha</taxon>
        <taxon>Filarioidea</taxon>
        <taxon>Onchocercidae</taxon>
        <taxon>Brugia</taxon>
    </lineage>
</organism>
<gene>
    <name evidence="1" type="primary">Bm14481</name>
    <name evidence="1" type="ORF">BM_Bm14481</name>
</gene>
<sequence length="38" mass="4552">MFVPQQSHLCHRLSLVREPTDLLKCIVTNYAISYKKRY</sequence>
<accession>A0A1I9G243</accession>
<reference evidence="1" key="1">
    <citation type="journal article" date="2007" name="Science">
        <title>Draft genome of the filarial nematode parasite Brugia malayi.</title>
        <authorList>
            <person name="Ghedin E."/>
            <person name="Wang S."/>
            <person name="Spiro D."/>
            <person name="Caler E."/>
            <person name="Zhao Q."/>
            <person name="Crabtree J."/>
            <person name="Allen J.E."/>
            <person name="Delcher A.L."/>
            <person name="Guiliano D.B."/>
            <person name="Miranda-Saavedra D."/>
            <person name="Angiuoli S.V."/>
            <person name="Creasy T."/>
            <person name="Amedeo P."/>
            <person name="Haas B."/>
            <person name="El-Sayed N.M."/>
            <person name="Wortman J.R."/>
            <person name="Feldblyum T."/>
            <person name="Tallon L."/>
            <person name="Schatz M."/>
            <person name="Shumway M."/>
            <person name="Koo H."/>
            <person name="Salzberg S.L."/>
            <person name="Schobel S."/>
            <person name="Pertea M."/>
            <person name="Pop M."/>
            <person name="White O."/>
            <person name="Barton G.J."/>
            <person name="Carlow C.K."/>
            <person name="Crawford M.J."/>
            <person name="Daub J."/>
            <person name="Dimmic M.W."/>
            <person name="Estes C.F."/>
            <person name="Foster J.M."/>
            <person name="Ganatra M."/>
            <person name="Gregory W.F."/>
            <person name="Johnson N.M."/>
            <person name="Jin J."/>
            <person name="Komuniecki R."/>
            <person name="Korf I."/>
            <person name="Kumar S."/>
            <person name="Laney S."/>
            <person name="Li B.W."/>
            <person name="Li W."/>
            <person name="Lindblom T.H."/>
            <person name="Lustigman S."/>
            <person name="Ma D."/>
            <person name="Maina C.V."/>
            <person name="Martin D.M."/>
            <person name="McCarter J.P."/>
            <person name="McReynolds L."/>
            <person name="Mitreva M."/>
            <person name="Nutman T.B."/>
            <person name="Parkinson J."/>
            <person name="Peregrin-Alvarez J.M."/>
            <person name="Poole C."/>
            <person name="Ren Q."/>
            <person name="Saunders L."/>
            <person name="Sluder A.E."/>
            <person name="Smith K."/>
            <person name="Stanke M."/>
            <person name="Unnasch T.R."/>
            <person name="Ware J."/>
            <person name="Wei A.D."/>
            <person name="Weil G."/>
            <person name="Williams D.J."/>
            <person name="Zhang Y."/>
            <person name="Williams S.A."/>
            <person name="Fraser-Liggett C."/>
            <person name="Slatko B."/>
            <person name="Blaxter M.L."/>
            <person name="Scott A.L."/>
        </authorList>
    </citation>
    <scope>NUCLEOTIDE SEQUENCE</scope>
    <source>
        <strain evidence="1">FR3</strain>
    </source>
</reference>
<protein>
    <submittedName>
        <fullName evidence="1">Bm14481</fullName>
    </submittedName>
</protein>
<dbReference type="AlphaFoldDB" id="A0A1I9G243"/>